<name>A0A212JCV6_9BACT</name>
<evidence type="ECO:0000256" key="8">
    <source>
        <dbReference type="ARBA" id="ARBA00023065"/>
    </source>
</evidence>
<dbReference type="Gene3D" id="1.20.1730.10">
    <property type="entry name" value="Sodium/glucose cotransporter"/>
    <property type="match status" value="1"/>
</dbReference>
<evidence type="ECO:0000256" key="1">
    <source>
        <dbReference type="ARBA" id="ARBA00004651"/>
    </source>
</evidence>
<feature type="transmembrane region" description="Helical" evidence="12">
    <location>
        <begin position="417"/>
        <end position="439"/>
    </location>
</feature>
<dbReference type="PANTHER" id="PTHR42985:SF40">
    <property type="entry name" value="LD47995P-RELATED"/>
    <property type="match status" value="1"/>
</dbReference>
<proteinExistence type="inferred from homology"/>
<evidence type="ECO:0000256" key="12">
    <source>
        <dbReference type="SAM" id="Phobius"/>
    </source>
</evidence>
<feature type="transmembrane region" description="Helical" evidence="12">
    <location>
        <begin position="178"/>
        <end position="196"/>
    </location>
</feature>
<feature type="transmembrane region" description="Helical" evidence="12">
    <location>
        <begin position="44"/>
        <end position="65"/>
    </location>
</feature>
<feature type="transmembrane region" description="Helical" evidence="12">
    <location>
        <begin position="381"/>
        <end position="405"/>
    </location>
</feature>
<feature type="transmembrane region" description="Helical" evidence="12">
    <location>
        <begin position="6"/>
        <end position="23"/>
    </location>
</feature>
<accession>A0A212JCV6</accession>
<dbReference type="CDD" id="cd11477">
    <property type="entry name" value="SLC5sbd_u1"/>
    <property type="match status" value="1"/>
</dbReference>
<evidence type="ECO:0000256" key="11">
    <source>
        <dbReference type="RuleBase" id="RU362091"/>
    </source>
</evidence>
<evidence type="ECO:0000313" key="13">
    <source>
        <dbReference type="EMBL" id="SBV97277.1"/>
    </source>
</evidence>
<keyword evidence="6 12" id="KW-1133">Transmembrane helix</keyword>
<dbReference type="Pfam" id="PF00474">
    <property type="entry name" value="SSF"/>
    <property type="match status" value="1"/>
</dbReference>
<feature type="transmembrane region" description="Helical" evidence="12">
    <location>
        <begin position="532"/>
        <end position="549"/>
    </location>
</feature>
<feature type="transmembrane region" description="Helical" evidence="12">
    <location>
        <begin position="508"/>
        <end position="526"/>
    </location>
</feature>
<evidence type="ECO:0000256" key="5">
    <source>
        <dbReference type="ARBA" id="ARBA00022692"/>
    </source>
</evidence>
<protein>
    <submittedName>
        <fullName evidence="13">Solute:sodium symporter (SSS) family transporter</fullName>
    </submittedName>
</protein>
<dbReference type="GO" id="GO:0005886">
    <property type="term" value="C:plasma membrane"/>
    <property type="evidence" value="ECO:0007669"/>
    <property type="project" value="UniProtKB-SubCell"/>
</dbReference>
<feature type="transmembrane region" description="Helical" evidence="12">
    <location>
        <begin position="304"/>
        <end position="325"/>
    </location>
</feature>
<dbReference type="PROSITE" id="PS50283">
    <property type="entry name" value="NA_SOLUT_SYMP_3"/>
    <property type="match status" value="1"/>
</dbReference>
<dbReference type="PANTHER" id="PTHR42985">
    <property type="entry name" value="SODIUM-COUPLED MONOCARBOXYLATE TRANSPORTER"/>
    <property type="match status" value="1"/>
</dbReference>
<dbReference type="GO" id="GO:0015293">
    <property type="term" value="F:symporter activity"/>
    <property type="evidence" value="ECO:0007669"/>
    <property type="project" value="TreeGrafter"/>
</dbReference>
<dbReference type="EMBL" id="FLUM01000001">
    <property type="protein sequence ID" value="SBV97277.1"/>
    <property type="molecule type" value="Genomic_DNA"/>
</dbReference>
<dbReference type="InterPro" id="IPR001734">
    <property type="entry name" value="Na/solute_symporter"/>
</dbReference>
<keyword evidence="7" id="KW-0915">Sodium</keyword>
<feature type="transmembrane region" description="Helical" evidence="12">
    <location>
        <begin position="148"/>
        <end position="171"/>
    </location>
</feature>
<comment type="similarity">
    <text evidence="2 11">Belongs to the sodium:solute symporter (SSF) (TC 2.A.21) family.</text>
</comment>
<reference evidence="13" key="1">
    <citation type="submission" date="2016-04" db="EMBL/GenBank/DDBJ databases">
        <authorList>
            <person name="Evans L.H."/>
            <person name="Alamgir A."/>
            <person name="Owens N."/>
            <person name="Weber N.D."/>
            <person name="Virtaneva K."/>
            <person name="Barbian K."/>
            <person name="Babar A."/>
            <person name="Rosenke K."/>
        </authorList>
    </citation>
    <scope>NUCLEOTIDE SEQUENCE</scope>
    <source>
        <strain evidence="13">86-1</strain>
    </source>
</reference>
<feature type="transmembrane region" description="Helical" evidence="12">
    <location>
        <begin position="221"/>
        <end position="243"/>
    </location>
</feature>
<keyword evidence="8" id="KW-0406">Ion transport</keyword>
<feature type="transmembrane region" description="Helical" evidence="12">
    <location>
        <begin position="356"/>
        <end position="375"/>
    </location>
</feature>
<evidence type="ECO:0000256" key="9">
    <source>
        <dbReference type="ARBA" id="ARBA00023136"/>
    </source>
</evidence>
<feature type="transmembrane region" description="Helical" evidence="12">
    <location>
        <begin position="445"/>
        <end position="465"/>
    </location>
</feature>
<organism evidence="13">
    <name type="scientific">uncultured Dysgonomonas sp</name>
    <dbReference type="NCBI Taxonomy" id="206096"/>
    <lineage>
        <taxon>Bacteria</taxon>
        <taxon>Pseudomonadati</taxon>
        <taxon>Bacteroidota</taxon>
        <taxon>Bacteroidia</taxon>
        <taxon>Bacteroidales</taxon>
        <taxon>Dysgonomonadaceae</taxon>
        <taxon>Dysgonomonas</taxon>
        <taxon>environmental samples</taxon>
    </lineage>
</organism>
<gene>
    <name evidence="13" type="ORF">KL86DYS1_11868</name>
</gene>
<evidence type="ECO:0000256" key="10">
    <source>
        <dbReference type="ARBA" id="ARBA00023201"/>
    </source>
</evidence>
<comment type="subcellular location">
    <subcellularLocation>
        <location evidence="1">Cell membrane</location>
        <topology evidence="1">Multi-pass membrane protein</topology>
    </subcellularLocation>
</comment>
<dbReference type="InterPro" id="IPR038377">
    <property type="entry name" value="Na/Glc_symporter_sf"/>
</dbReference>
<feature type="transmembrane region" description="Helical" evidence="12">
    <location>
        <begin position="264"/>
        <end position="284"/>
    </location>
</feature>
<dbReference type="RefSeq" id="WP_296940180.1">
    <property type="nucleotide sequence ID" value="NZ_LT599032.1"/>
</dbReference>
<sequence length="556" mass="61059">MTFIDIITIVIFSLGIILVGMSFSKQGKNMKSFFAGGGAMPWSMSGLSLFMGFFSAGTFVVWGSIAYSHGWVSVTIQWTMAIAGFVVGTLIAPRWHKTGALTVAEYINKRLGVSTQKIYTYLFLFISLFLTASFLYPVAKILEVSTALPLNLCILLLGAFCILYVSAGGLWAVISTDILQFVILTAAVVIVVPLSLEEIGGITNFVGKAPDSFFNFLNGEYTLGFIIAFTIYNTIFLGGNWAYVQRYTCVKTQADSQKVGWMFGVLYIISPILWMLPPMVYKMYNGSLSDVEAEGAYLMMCKDVLPHGILGLMIGGMIFATTSALNSKLNISSGVVTNDIFKRLKPDSSDKTLMQVARLSTIAFGILTILIALLIPMMGGVVNVVISLAALTGVPLYLPVIWTLFSKRQTKVSTVSTTVISLVVNGIFKFVAPLFNFTLNREQEMLLGVSFPILCMIVFEVYYILKKQTSPMYNSYLSWESKNQTKVSNINEEEIEERKNDNQFSRKVIGYGVLFTGIGVALLGGMSDSSRVLVITTGCVFALLGIFIIKKKSKND</sequence>
<dbReference type="GO" id="GO:0006814">
    <property type="term" value="P:sodium ion transport"/>
    <property type="evidence" value="ECO:0007669"/>
    <property type="project" value="UniProtKB-KW"/>
</dbReference>
<evidence type="ECO:0000256" key="2">
    <source>
        <dbReference type="ARBA" id="ARBA00006434"/>
    </source>
</evidence>
<keyword evidence="9 12" id="KW-0472">Membrane</keyword>
<keyword evidence="10" id="KW-0739">Sodium transport</keyword>
<keyword evidence="4" id="KW-1003">Cell membrane</keyword>
<feature type="transmembrane region" description="Helical" evidence="12">
    <location>
        <begin position="71"/>
        <end position="92"/>
    </location>
</feature>
<feature type="transmembrane region" description="Helical" evidence="12">
    <location>
        <begin position="118"/>
        <end position="136"/>
    </location>
</feature>
<evidence type="ECO:0000256" key="6">
    <source>
        <dbReference type="ARBA" id="ARBA00022989"/>
    </source>
</evidence>
<dbReference type="InterPro" id="IPR051163">
    <property type="entry name" value="Sodium:Solute_Symporter_SSF"/>
</dbReference>
<evidence type="ECO:0000256" key="3">
    <source>
        <dbReference type="ARBA" id="ARBA00022448"/>
    </source>
</evidence>
<keyword evidence="5 12" id="KW-0812">Transmembrane</keyword>
<evidence type="ECO:0000256" key="4">
    <source>
        <dbReference type="ARBA" id="ARBA00022475"/>
    </source>
</evidence>
<evidence type="ECO:0000256" key="7">
    <source>
        <dbReference type="ARBA" id="ARBA00023053"/>
    </source>
</evidence>
<dbReference type="AlphaFoldDB" id="A0A212JCV6"/>
<keyword evidence="3" id="KW-0813">Transport</keyword>